<gene>
    <name evidence="7" type="ORF">LJD61_00755</name>
</gene>
<evidence type="ECO:0000256" key="2">
    <source>
        <dbReference type="ARBA" id="ARBA00022771"/>
    </source>
</evidence>
<proteinExistence type="predicted"/>
<evidence type="ECO:0000256" key="4">
    <source>
        <dbReference type="PROSITE-ProRule" id="PRU00510"/>
    </source>
</evidence>
<feature type="compositionally biased region" description="Basic and acidic residues" evidence="5">
    <location>
        <begin position="24"/>
        <end position="39"/>
    </location>
</feature>
<evidence type="ECO:0000256" key="5">
    <source>
        <dbReference type="SAM" id="MobiDB-lite"/>
    </source>
</evidence>
<sequence>MDKSKIEDLEKKLMDIKNEREKSLAEDHLGLGESIKDNTSELSSYDNHPGDIGTETFEAEKNFSFRNNDKFVIGEANDALKKIEEGSYGLCEHCGGEIAEERLDILPYARLCISCENEFKLKTDDEEKGRPIEEQILTPPFGRSFRDNSLEDGVMFDGEDAWQDVNVYNDVTSDNPFSKDDSMGYVEDVESISNEQYKKQLE</sequence>
<keyword evidence="2" id="KW-0863">Zinc-finger</keyword>
<keyword evidence="8" id="KW-1185">Reference proteome</keyword>
<dbReference type="Proteomes" id="UP001651880">
    <property type="component" value="Unassembled WGS sequence"/>
</dbReference>
<comment type="caution">
    <text evidence="7">The sequence shown here is derived from an EMBL/GenBank/DDBJ whole genome shotgun (WGS) entry which is preliminary data.</text>
</comment>
<dbReference type="Pfam" id="PF01258">
    <property type="entry name" value="zf-dskA_traR"/>
    <property type="match status" value="1"/>
</dbReference>
<dbReference type="EMBL" id="JAJEKE010000001">
    <property type="protein sequence ID" value="MCQ1528082.1"/>
    <property type="molecule type" value="Genomic_DNA"/>
</dbReference>
<dbReference type="PANTHER" id="PTHR33823">
    <property type="entry name" value="RNA POLYMERASE-BINDING TRANSCRIPTION FACTOR DKSA-RELATED"/>
    <property type="match status" value="1"/>
</dbReference>
<dbReference type="NCBIfam" id="TIGR02890">
    <property type="entry name" value="bacill_yteA"/>
    <property type="match status" value="1"/>
</dbReference>
<dbReference type="PROSITE" id="PS01102">
    <property type="entry name" value="ZF_DKSA_1"/>
    <property type="match status" value="1"/>
</dbReference>
<evidence type="ECO:0000259" key="6">
    <source>
        <dbReference type="Pfam" id="PF01258"/>
    </source>
</evidence>
<accession>A0ABT1NA15</accession>
<keyword evidence="3" id="KW-0862">Zinc</keyword>
<feature type="domain" description="Zinc finger DksA/TraR C4-type" evidence="6">
    <location>
        <begin position="86"/>
        <end position="118"/>
    </location>
</feature>
<dbReference type="PANTHER" id="PTHR33823:SF4">
    <property type="entry name" value="GENERAL STRESS PROTEIN 16O"/>
    <property type="match status" value="1"/>
</dbReference>
<dbReference type="SUPFAM" id="SSF109635">
    <property type="entry name" value="DnaK suppressor protein DksA, alpha-hairpin domain"/>
    <property type="match status" value="1"/>
</dbReference>
<dbReference type="Gene3D" id="1.20.120.910">
    <property type="entry name" value="DksA, coiled-coil domain"/>
    <property type="match status" value="1"/>
</dbReference>
<evidence type="ECO:0000256" key="1">
    <source>
        <dbReference type="ARBA" id="ARBA00022723"/>
    </source>
</evidence>
<keyword evidence="1" id="KW-0479">Metal-binding</keyword>
<dbReference type="InterPro" id="IPR037187">
    <property type="entry name" value="DnaK_N"/>
</dbReference>
<organism evidence="7 8">
    <name type="scientific">Lutispora saccharofermentans</name>
    <dbReference type="NCBI Taxonomy" id="3024236"/>
    <lineage>
        <taxon>Bacteria</taxon>
        <taxon>Bacillati</taxon>
        <taxon>Bacillota</taxon>
        <taxon>Clostridia</taxon>
        <taxon>Lutisporales</taxon>
        <taxon>Lutisporaceae</taxon>
        <taxon>Lutispora</taxon>
    </lineage>
</organism>
<dbReference type="PROSITE" id="PS51128">
    <property type="entry name" value="ZF_DKSA_2"/>
    <property type="match status" value="1"/>
</dbReference>
<protein>
    <submittedName>
        <fullName evidence="7">TraR/DksA C4-type zinc finger protein</fullName>
    </submittedName>
</protein>
<evidence type="ECO:0000313" key="7">
    <source>
        <dbReference type="EMBL" id="MCQ1528082.1"/>
    </source>
</evidence>
<evidence type="ECO:0000256" key="3">
    <source>
        <dbReference type="ARBA" id="ARBA00022833"/>
    </source>
</evidence>
<dbReference type="InterPro" id="IPR014240">
    <property type="entry name" value="YteA"/>
</dbReference>
<dbReference type="RefSeq" id="WP_255225588.1">
    <property type="nucleotide sequence ID" value="NZ_JAJEKE010000001.1"/>
</dbReference>
<dbReference type="SUPFAM" id="SSF57716">
    <property type="entry name" value="Glucocorticoid receptor-like (DNA-binding domain)"/>
    <property type="match status" value="1"/>
</dbReference>
<feature type="zinc finger region" description="dksA C4-type" evidence="4">
    <location>
        <begin position="91"/>
        <end position="115"/>
    </location>
</feature>
<evidence type="ECO:0000313" key="8">
    <source>
        <dbReference type="Proteomes" id="UP001651880"/>
    </source>
</evidence>
<reference evidence="7 8" key="1">
    <citation type="submission" date="2021-10" db="EMBL/GenBank/DDBJ databases">
        <title>Lutispora strain m25 sp. nov., a thermophilic, non-spore-forming bacterium isolated from a lab-scale methanogenic bioreactor digesting anaerobic sludge.</title>
        <authorList>
            <person name="El Houari A."/>
            <person name="Mcdonald J."/>
        </authorList>
    </citation>
    <scope>NUCLEOTIDE SEQUENCE [LARGE SCALE GENOMIC DNA]</scope>
    <source>
        <strain evidence="8">m25</strain>
    </source>
</reference>
<name>A0ABT1NA15_9FIRM</name>
<dbReference type="InterPro" id="IPR000962">
    <property type="entry name" value="Znf_DskA_TraR"/>
</dbReference>
<dbReference type="InterPro" id="IPR020458">
    <property type="entry name" value="Znf_DskA_TraR_CS"/>
</dbReference>
<feature type="region of interest" description="Disordered" evidence="5">
    <location>
        <begin position="24"/>
        <end position="47"/>
    </location>
</feature>